<reference evidence="1 2" key="1">
    <citation type="journal article" date="2014" name="Nat. Commun.">
        <title>Molecular traces of alternative social organization in a termite genome.</title>
        <authorList>
            <person name="Terrapon N."/>
            <person name="Li C."/>
            <person name="Robertson H.M."/>
            <person name="Ji L."/>
            <person name="Meng X."/>
            <person name="Booth W."/>
            <person name="Chen Z."/>
            <person name="Childers C.P."/>
            <person name="Glastad K.M."/>
            <person name="Gokhale K."/>
            <person name="Gowin J."/>
            <person name="Gronenberg W."/>
            <person name="Hermansen R.A."/>
            <person name="Hu H."/>
            <person name="Hunt B.G."/>
            <person name="Huylmans A.K."/>
            <person name="Khalil S.M."/>
            <person name="Mitchell R.D."/>
            <person name="Munoz-Torres M.C."/>
            <person name="Mustard J.A."/>
            <person name="Pan H."/>
            <person name="Reese J.T."/>
            <person name="Scharf M.E."/>
            <person name="Sun F."/>
            <person name="Vogel H."/>
            <person name="Xiao J."/>
            <person name="Yang W."/>
            <person name="Yang Z."/>
            <person name="Yang Z."/>
            <person name="Zhou J."/>
            <person name="Zhu J."/>
            <person name="Brent C.S."/>
            <person name="Elsik C.G."/>
            <person name="Goodisman M.A."/>
            <person name="Liberles D.A."/>
            <person name="Roe R.M."/>
            <person name="Vargo E.L."/>
            <person name="Vilcinskas A."/>
            <person name="Wang J."/>
            <person name="Bornberg-Bauer E."/>
            <person name="Korb J."/>
            <person name="Zhang G."/>
            <person name="Liebig J."/>
        </authorList>
    </citation>
    <scope>NUCLEOTIDE SEQUENCE [LARGE SCALE GENOMIC DNA]</scope>
    <source>
        <tissue evidence="1">Whole organism</tissue>
    </source>
</reference>
<dbReference type="EMBL" id="KK852455">
    <property type="protein sequence ID" value="KDR23644.1"/>
    <property type="molecule type" value="Genomic_DNA"/>
</dbReference>
<evidence type="ECO:0000313" key="2">
    <source>
        <dbReference type="Proteomes" id="UP000027135"/>
    </source>
</evidence>
<organism evidence="1 2">
    <name type="scientific">Zootermopsis nevadensis</name>
    <name type="common">Dampwood termite</name>
    <dbReference type="NCBI Taxonomy" id="136037"/>
    <lineage>
        <taxon>Eukaryota</taxon>
        <taxon>Metazoa</taxon>
        <taxon>Ecdysozoa</taxon>
        <taxon>Arthropoda</taxon>
        <taxon>Hexapoda</taxon>
        <taxon>Insecta</taxon>
        <taxon>Pterygota</taxon>
        <taxon>Neoptera</taxon>
        <taxon>Polyneoptera</taxon>
        <taxon>Dictyoptera</taxon>
        <taxon>Blattodea</taxon>
        <taxon>Blattoidea</taxon>
        <taxon>Termitoidae</taxon>
        <taxon>Termopsidae</taxon>
        <taxon>Zootermopsis</taxon>
    </lineage>
</organism>
<gene>
    <name evidence="1" type="ORF">L798_11562</name>
</gene>
<evidence type="ECO:0000313" key="1">
    <source>
        <dbReference type="EMBL" id="KDR23644.1"/>
    </source>
</evidence>
<accession>A0A067RUX8</accession>
<dbReference type="InParanoid" id="A0A067RUX8"/>
<keyword evidence="2" id="KW-1185">Reference proteome</keyword>
<proteinExistence type="predicted"/>
<name>A0A067RUX8_ZOONE</name>
<protein>
    <submittedName>
        <fullName evidence="1">Uncharacterized protein</fullName>
    </submittedName>
</protein>
<dbReference type="AlphaFoldDB" id="A0A067RUX8"/>
<sequence length="182" mass="20414">MHGGYTLHYRVCKYVCMFVQALARSTDIYKICTWHIREASLPHARRCWLALLTSSVGICGRRVPLHRHVALHVEGQVVGARERPLAEAALERAVAGVLAVVASQLVRARELPTAALPAALVRLLARVRAEVSLEVRRLRVRLAAARLRARVHDYFPPAPVPPGWYGVSGMRLRSQKRPRRVL</sequence>
<dbReference type="Proteomes" id="UP000027135">
    <property type="component" value="Unassembled WGS sequence"/>
</dbReference>